<dbReference type="GO" id="GO:0008270">
    <property type="term" value="F:zinc ion binding"/>
    <property type="evidence" value="ECO:0007669"/>
    <property type="project" value="InterPro"/>
</dbReference>
<dbReference type="InterPro" id="IPR036864">
    <property type="entry name" value="Zn2-C6_fun-type_DNA-bd_sf"/>
</dbReference>
<keyword evidence="2" id="KW-0479">Metal-binding</keyword>
<dbReference type="InterPro" id="IPR001138">
    <property type="entry name" value="Zn2Cys6_DnaBD"/>
</dbReference>
<feature type="compositionally biased region" description="Polar residues" evidence="7">
    <location>
        <begin position="1"/>
        <end position="16"/>
    </location>
</feature>
<comment type="caution">
    <text evidence="9">The sequence shown here is derived from an EMBL/GenBank/DDBJ whole genome shotgun (WGS) entry which is preliminary data.</text>
</comment>
<dbReference type="Proteomes" id="UP000287972">
    <property type="component" value="Unassembled WGS sequence"/>
</dbReference>
<evidence type="ECO:0000256" key="6">
    <source>
        <dbReference type="ARBA" id="ARBA00023242"/>
    </source>
</evidence>
<evidence type="ECO:0000256" key="5">
    <source>
        <dbReference type="ARBA" id="ARBA00023163"/>
    </source>
</evidence>
<dbReference type="PANTHER" id="PTHR31845:SF19">
    <property type="entry name" value="TRANSCRIPTION FACTOR DOMAIN-CONTAINING PROTEIN"/>
    <property type="match status" value="1"/>
</dbReference>
<evidence type="ECO:0000256" key="4">
    <source>
        <dbReference type="ARBA" id="ARBA00023125"/>
    </source>
</evidence>
<dbReference type="GO" id="GO:0000976">
    <property type="term" value="F:transcription cis-regulatory region binding"/>
    <property type="evidence" value="ECO:0007669"/>
    <property type="project" value="TreeGrafter"/>
</dbReference>
<dbReference type="PANTHER" id="PTHR31845">
    <property type="entry name" value="FINGER DOMAIN PROTEIN, PUTATIVE-RELATED"/>
    <property type="match status" value="1"/>
</dbReference>
<gene>
    <name evidence="9" type="ORF">CEP51_015045</name>
</gene>
<accession>A0A428PHE2</accession>
<dbReference type="GO" id="GO:0005634">
    <property type="term" value="C:nucleus"/>
    <property type="evidence" value="ECO:0007669"/>
    <property type="project" value="UniProtKB-SubCell"/>
</dbReference>
<name>A0A428PHE2_9HYPO</name>
<dbReference type="PROSITE" id="PS50048">
    <property type="entry name" value="ZN2_CY6_FUNGAL_2"/>
    <property type="match status" value="1"/>
</dbReference>
<dbReference type="GO" id="GO:0006351">
    <property type="term" value="P:DNA-templated transcription"/>
    <property type="evidence" value="ECO:0007669"/>
    <property type="project" value="InterPro"/>
</dbReference>
<evidence type="ECO:0000259" key="8">
    <source>
        <dbReference type="PROSITE" id="PS50048"/>
    </source>
</evidence>
<evidence type="ECO:0000313" key="9">
    <source>
        <dbReference type="EMBL" id="RSL52479.1"/>
    </source>
</evidence>
<keyword evidence="6" id="KW-0539">Nucleus</keyword>
<dbReference type="GO" id="GO:0000981">
    <property type="term" value="F:DNA-binding transcription factor activity, RNA polymerase II-specific"/>
    <property type="evidence" value="ECO:0007669"/>
    <property type="project" value="InterPro"/>
</dbReference>
<dbReference type="InterPro" id="IPR051089">
    <property type="entry name" value="prtT"/>
</dbReference>
<evidence type="ECO:0000256" key="2">
    <source>
        <dbReference type="ARBA" id="ARBA00022723"/>
    </source>
</evidence>
<dbReference type="CDD" id="cd12148">
    <property type="entry name" value="fungal_TF_MHR"/>
    <property type="match status" value="1"/>
</dbReference>
<keyword evidence="10" id="KW-1185">Reference proteome</keyword>
<evidence type="ECO:0000313" key="10">
    <source>
        <dbReference type="Proteomes" id="UP000287972"/>
    </source>
</evidence>
<dbReference type="SUPFAM" id="SSF57701">
    <property type="entry name" value="Zn2/Cys6 DNA-binding domain"/>
    <property type="match status" value="1"/>
</dbReference>
<dbReference type="Gene3D" id="4.10.240.10">
    <property type="entry name" value="Zn(2)-C6 fungal-type DNA-binding domain"/>
    <property type="match status" value="1"/>
</dbReference>
<dbReference type="InterPro" id="IPR007219">
    <property type="entry name" value="XnlR_reg_dom"/>
</dbReference>
<feature type="region of interest" description="Disordered" evidence="7">
    <location>
        <begin position="111"/>
        <end position="131"/>
    </location>
</feature>
<proteinExistence type="predicted"/>
<evidence type="ECO:0000256" key="3">
    <source>
        <dbReference type="ARBA" id="ARBA00023015"/>
    </source>
</evidence>
<evidence type="ECO:0000256" key="1">
    <source>
        <dbReference type="ARBA" id="ARBA00004123"/>
    </source>
</evidence>
<feature type="region of interest" description="Disordered" evidence="7">
    <location>
        <begin position="1"/>
        <end position="20"/>
    </location>
</feature>
<organism evidence="9 10">
    <name type="scientific">Fusarium floridanum</name>
    <dbReference type="NCBI Taxonomy" id="1325733"/>
    <lineage>
        <taxon>Eukaryota</taxon>
        <taxon>Fungi</taxon>
        <taxon>Dikarya</taxon>
        <taxon>Ascomycota</taxon>
        <taxon>Pezizomycotina</taxon>
        <taxon>Sordariomycetes</taxon>
        <taxon>Hypocreomycetidae</taxon>
        <taxon>Hypocreales</taxon>
        <taxon>Nectriaceae</taxon>
        <taxon>Fusarium</taxon>
        <taxon>Fusarium solani species complex</taxon>
    </lineage>
</organism>
<dbReference type="EMBL" id="NKCL01000758">
    <property type="protein sequence ID" value="RSL52479.1"/>
    <property type="molecule type" value="Genomic_DNA"/>
</dbReference>
<sequence length="430" mass="48748">MFSSFSMNSPAESSEVNARKKRRARSKACIPCQKQKVRCLSAGDKQPCQRCDKRGIPCVFRRLPQYWKPNNDEALQINMAEDLRNLHVAINNILANKPQAPLGPLRTRLIAPESFDSPSPAPSPAPLSPVTYGPNDTLLDVSIKESDSVEPFNQIPIKSLYEITRLKPLRSRQLSPVSLHDETSPRMQQPLRDLVSEGRLDLEDAERLTQIFLNQTDHFLYSIAIFALHEPQGEALFDICSSELRRLISEFVFAIQVSIEDFQGLCIASFWLSDISWSVSGLAIRRAMEFQLARSDDLIVGDDTASGRSGSRLLLSNPDDALCCLRMWYLFFICDRHLSILYGRPSTFGDEVSVVKWQRYLDAISETSTDVRLASQIELLLILDEVIALFGTRSAIRIPVSFQSRLEGFNHQLDRWIIAWGNRYDRRLSG</sequence>
<dbReference type="SMART" id="SM00066">
    <property type="entry name" value="GAL4"/>
    <property type="match status" value="1"/>
</dbReference>
<dbReference type="CDD" id="cd00067">
    <property type="entry name" value="GAL4"/>
    <property type="match status" value="1"/>
</dbReference>
<protein>
    <recommendedName>
        <fullName evidence="8">Zn(2)-C6 fungal-type domain-containing protein</fullName>
    </recommendedName>
</protein>
<reference evidence="9 10" key="1">
    <citation type="submission" date="2017-06" db="EMBL/GenBank/DDBJ databases">
        <title>Comparative genomic analysis of Ambrosia Fusariam Clade fungi.</title>
        <authorList>
            <person name="Stajich J.E."/>
            <person name="Carrillo J."/>
            <person name="Kijimoto T."/>
            <person name="Eskalen A."/>
            <person name="O'Donnell K."/>
            <person name="Kasson M."/>
        </authorList>
    </citation>
    <scope>NUCLEOTIDE SEQUENCE [LARGE SCALE GENOMIC DNA]</scope>
    <source>
        <strain evidence="9 10">NRRL62606</strain>
    </source>
</reference>
<dbReference type="Pfam" id="PF00172">
    <property type="entry name" value="Zn_clus"/>
    <property type="match status" value="1"/>
</dbReference>
<dbReference type="AlphaFoldDB" id="A0A428PHE2"/>
<comment type="subcellular location">
    <subcellularLocation>
        <location evidence="1">Nucleus</location>
    </subcellularLocation>
</comment>
<dbReference type="SMART" id="SM00906">
    <property type="entry name" value="Fungal_trans"/>
    <property type="match status" value="1"/>
</dbReference>
<keyword evidence="5" id="KW-0804">Transcription</keyword>
<feature type="domain" description="Zn(2)-C6 fungal-type" evidence="8">
    <location>
        <begin position="28"/>
        <end position="60"/>
    </location>
</feature>
<keyword evidence="4" id="KW-0238">DNA-binding</keyword>
<evidence type="ECO:0000256" key="7">
    <source>
        <dbReference type="SAM" id="MobiDB-lite"/>
    </source>
</evidence>
<keyword evidence="3" id="KW-0805">Transcription regulation</keyword>